<dbReference type="GO" id="GO:0043190">
    <property type="term" value="C:ATP-binding cassette (ABC) transporter complex"/>
    <property type="evidence" value="ECO:0007669"/>
    <property type="project" value="InterPro"/>
</dbReference>
<dbReference type="PANTHER" id="PTHR30477">
    <property type="entry name" value="ABC-TRANSPORTER METAL-BINDING PROTEIN"/>
    <property type="match status" value="1"/>
</dbReference>
<dbReference type="InterPro" id="IPR037294">
    <property type="entry name" value="ABC_BtuC-like"/>
</dbReference>
<comment type="subcellular location">
    <subcellularLocation>
        <location evidence="6">Cell membrane</location>
        <topology evidence="6">Multi-pass membrane protein</topology>
    </subcellularLocation>
    <subcellularLocation>
        <location evidence="1">Membrane</location>
        <topology evidence="1">Multi-pass membrane protein</topology>
    </subcellularLocation>
</comment>
<dbReference type="PANTHER" id="PTHR30477:SF0">
    <property type="entry name" value="METAL TRANSPORT SYSTEM MEMBRANE PROTEIN TM_0125-RELATED"/>
    <property type="match status" value="1"/>
</dbReference>
<feature type="transmembrane region" description="Helical" evidence="7">
    <location>
        <begin position="140"/>
        <end position="162"/>
    </location>
</feature>
<keyword evidence="6" id="KW-0813">Transport</keyword>
<feature type="transmembrane region" description="Helical" evidence="7">
    <location>
        <begin position="68"/>
        <end position="85"/>
    </location>
</feature>
<dbReference type="GO" id="GO:0055085">
    <property type="term" value="P:transmembrane transport"/>
    <property type="evidence" value="ECO:0007669"/>
    <property type="project" value="InterPro"/>
</dbReference>
<organism evidence="8 9">
    <name type="scientific">Demequina activiva</name>
    <dbReference type="NCBI Taxonomy" id="1582364"/>
    <lineage>
        <taxon>Bacteria</taxon>
        <taxon>Bacillati</taxon>
        <taxon>Actinomycetota</taxon>
        <taxon>Actinomycetes</taxon>
        <taxon>Micrococcales</taxon>
        <taxon>Demequinaceae</taxon>
        <taxon>Demequina</taxon>
    </lineage>
</organism>
<keyword evidence="5 7" id="KW-0472">Membrane</keyword>
<dbReference type="EMBL" id="BONR01000006">
    <property type="protein sequence ID" value="GIG55499.1"/>
    <property type="molecule type" value="Genomic_DNA"/>
</dbReference>
<feature type="transmembrane region" description="Helical" evidence="7">
    <location>
        <begin position="12"/>
        <end position="31"/>
    </location>
</feature>
<dbReference type="GO" id="GO:0010043">
    <property type="term" value="P:response to zinc ion"/>
    <property type="evidence" value="ECO:0007669"/>
    <property type="project" value="TreeGrafter"/>
</dbReference>
<sequence>MDLLTDPLVQRMMIVAILVGATAPVVGTYLVQRRMSLLGDGIGHVALAGVAAGWLAGSWAGLAQQDALAIPGAIVFAVVGAVVIERMRARGIAAADVIMAIMFYGGIASGVLLISAAGGSNANLMGYLFGSISTVGWTDVWTTAALSIAILVIGVGLRASLFAVTHDQEFAHSVGLPVGALNIVVAVLAAVTITASMRVVGVLLVSGVMILPVAVSQIVTRSFSRTMAVAMAIGVGICVTGVGVTLFHDLQPGALIVVLGVLLYTVVASSAGLARHRRRQRDHAIHRLDDASQTEGAPA</sequence>
<evidence type="ECO:0000256" key="2">
    <source>
        <dbReference type="ARBA" id="ARBA00008034"/>
    </source>
</evidence>
<dbReference type="Pfam" id="PF00950">
    <property type="entry name" value="ABC-3"/>
    <property type="match status" value="1"/>
</dbReference>
<dbReference type="Proteomes" id="UP000652354">
    <property type="component" value="Unassembled WGS sequence"/>
</dbReference>
<keyword evidence="4 7" id="KW-1133">Transmembrane helix</keyword>
<keyword evidence="9" id="KW-1185">Reference proteome</keyword>
<proteinExistence type="inferred from homology"/>
<evidence type="ECO:0000256" key="1">
    <source>
        <dbReference type="ARBA" id="ARBA00004141"/>
    </source>
</evidence>
<dbReference type="SUPFAM" id="SSF81345">
    <property type="entry name" value="ABC transporter involved in vitamin B12 uptake, BtuC"/>
    <property type="match status" value="1"/>
</dbReference>
<evidence type="ECO:0000256" key="7">
    <source>
        <dbReference type="SAM" id="Phobius"/>
    </source>
</evidence>
<dbReference type="InterPro" id="IPR001626">
    <property type="entry name" value="ABC_TroCD"/>
</dbReference>
<accession>A0A919Q4N5</accession>
<comment type="similarity">
    <text evidence="2 6">Belongs to the ABC-3 integral membrane protein family.</text>
</comment>
<name>A0A919Q4N5_9MICO</name>
<protein>
    <submittedName>
        <fullName evidence="8">ABC transporter</fullName>
    </submittedName>
</protein>
<evidence type="ECO:0000256" key="5">
    <source>
        <dbReference type="ARBA" id="ARBA00023136"/>
    </source>
</evidence>
<feature type="transmembrane region" description="Helical" evidence="7">
    <location>
        <begin position="227"/>
        <end position="247"/>
    </location>
</feature>
<feature type="transmembrane region" description="Helical" evidence="7">
    <location>
        <begin position="174"/>
        <end position="193"/>
    </location>
</feature>
<dbReference type="Gene3D" id="1.10.3470.10">
    <property type="entry name" value="ABC transporter involved in vitamin B12 uptake, BtuC"/>
    <property type="match status" value="1"/>
</dbReference>
<evidence type="ECO:0000256" key="3">
    <source>
        <dbReference type="ARBA" id="ARBA00022692"/>
    </source>
</evidence>
<feature type="transmembrane region" description="Helical" evidence="7">
    <location>
        <begin position="43"/>
        <end position="62"/>
    </location>
</feature>
<evidence type="ECO:0000313" key="8">
    <source>
        <dbReference type="EMBL" id="GIG55499.1"/>
    </source>
</evidence>
<keyword evidence="3 6" id="KW-0812">Transmembrane</keyword>
<feature type="transmembrane region" description="Helical" evidence="7">
    <location>
        <begin position="253"/>
        <end position="274"/>
    </location>
</feature>
<feature type="transmembrane region" description="Helical" evidence="7">
    <location>
        <begin position="97"/>
        <end position="120"/>
    </location>
</feature>
<gene>
    <name evidence="8" type="ORF">Dac01nite_22510</name>
</gene>
<evidence type="ECO:0000256" key="4">
    <source>
        <dbReference type="ARBA" id="ARBA00022989"/>
    </source>
</evidence>
<evidence type="ECO:0000256" key="6">
    <source>
        <dbReference type="RuleBase" id="RU003943"/>
    </source>
</evidence>
<comment type="caution">
    <text evidence="8">The sequence shown here is derived from an EMBL/GenBank/DDBJ whole genome shotgun (WGS) entry which is preliminary data.</text>
</comment>
<dbReference type="AlphaFoldDB" id="A0A919Q4N5"/>
<feature type="transmembrane region" description="Helical" evidence="7">
    <location>
        <begin position="199"/>
        <end position="220"/>
    </location>
</feature>
<reference evidence="8" key="1">
    <citation type="submission" date="2021-01" db="EMBL/GenBank/DDBJ databases">
        <title>Whole genome shotgun sequence of Demequina activiva NBRC 110675.</title>
        <authorList>
            <person name="Komaki H."/>
            <person name="Tamura T."/>
        </authorList>
    </citation>
    <scope>NUCLEOTIDE SEQUENCE</scope>
    <source>
        <strain evidence="8">NBRC 110675</strain>
    </source>
</reference>
<evidence type="ECO:0000313" key="9">
    <source>
        <dbReference type="Proteomes" id="UP000652354"/>
    </source>
</evidence>